<dbReference type="Proteomes" id="UP001320706">
    <property type="component" value="Unassembled WGS sequence"/>
</dbReference>
<accession>A0ACC3SE69</accession>
<evidence type="ECO:0000313" key="1">
    <source>
        <dbReference type="EMBL" id="KAK8207883.1"/>
    </source>
</evidence>
<sequence length="448" mass="47838">MSPELADPLRLYIASYVEYVLSGSYQQGTDLRNGVVASLQDAMLRGPQDHVQPGGADDLVGRMNVRLLSVRAPRLAVSQSISARRTYANAPAAAKFSINGDRLWDEIHYTAQWSAPSPGGVTRLCADENDKKVRDWFRDQVLALGAEYKVNATGTQIAKFEGTDNSLAPIAMGSHLDSVATGGRFDGPLGVSMLPRVIAGVGGLSEQLANESQVLGGLEVVRSIKEQGVKTHAPLMLINWTNEEGAKFFPPTGSSLVYAGLSTIEEAHASEANSGSGEKMGEALAAIGYVGDGPNTFEEMPISGHFEIHVEQATKLEKAGKPVGWVTGWQGIVYYEITLHGEDGHANTYPIRACGDKGMGAITGTIHDSTMTRLKCPTGMVFVRAKDGISHSAKEWSDKEDCVEGALCLGFGLQYRSFTIIAGDCACLSGLDYGVYSGRGVIVDLGQY</sequence>
<dbReference type="EMBL" id="JAMKPW020000020">
    <property type="protein sequence ID" value="KAK8207883.1"/>
    <property type="molecule type" value="Genomic_DNA"/>
</dbReference>
<gene>
    <name evidence="1" type="ORF">M8818_004136</name>
</gene>
<keyword evidence="2" id="KW-1185">Reference proteome</keyword>
<comment type="caution">
    <text evidence="1">The sequence shown here is derived from an EMBL/GenBank/DDBJ whole genome shotgun (WGS) entry which is preliminary data.</text>
</comment>
<organism evidence="1 2">
    <name type="scientific">Zalaria obscura</name>
    <dbReference type="NCBI Taxonomy" id="2024903"/>
    <lineage>
        <taxon>Eukaryota</taxon>
        <taxon>Fungi</taxon>
        <taxon>Dikarya</taxon>
        <taxon>Ascomycota</taxon>
        <taxon>Pezizomycotina</taxon>
        <taxon>Dothideomycetes</taxon>
        <taxon>Dothideomycetidae</taxon>
        <taxon>Dothideales</taxon>
        <taxon>Zalariaceae</taxon>
        <taxon>Zalaria</taxon>
    </lineage>
</organism>
<name>A0ACC3SE69_9PEZI</name>
<reference evidence="1" key="1">
    <citation type="submission" date="2024-02" db="EMBL/GenBank/DDBJ databases">
        <title>Metagenome Assembled Genome of Zalaria obscura JY119.</title>
        <authorList>
            <person name="Vighnesh L."/>
            <person name="Jagadeeshwari U."/>
            <person name="Venkata Ramana C."/>
            <person name="Sasikala C."/>
        </authorList>
    </citation>
    <scope>NUCLEOTIDE SEQUENCE</scope>
    <source>
        <strain evidence="1">JY119</strain>
    </source>
</reference>
<protein>
    <submittedName>
        <fullName evidence="1">Uncharacterized protein</fullName>
    </submittedName>
</protein>
<evidence type="ECO:0000313" key="2">
    <source>
        <dbReference type="Proteomes" id="UP001320706"/>
    </source>
</evidence>
<proteinExistence type="predicted"/>